<gene>
    <name evidence="1" type="ORF">F383_12364</name>
</gene>
<dbReference type="AlphaFoldDB" id="A0A0B0N9H4"/>
<keyword evidence="2" id="KW-1185">Reference proteome</keyword>
<accession>A0A0B0N9H4</accession>
<reference evidence="2" key="1">
    <citation type="submission" date="2014-09" db="EMBL/GenBank/DDBJ databases">
        <authorList>
            <person name="Mudge J."/>
            <person name="Ramaraj T."/>
            <person name="Lindquist I.E."/>
            <person name="Bharti A.K."/>
            <person name="Sundararajan A."/>
            <person name="Cameron C.T."/>
            <person name="Woodward J.E."/>
            <person name="May G.D."/>
            <person name="Brubaker C."/>
            <person name="Broadhvest J."/>
            <person name="Wilkins T.A."/>
        </authorList>
    </citation>
    <scope>NUCLEOTIDE SEQUENCE</scope>
    <source>
        <strain evidence="2">cv. AKA8401</strain>
    </source>
</reference>
<evidence type="ECO:0000313" key="1">
    <source>
        <dbReference type="EMBL" id="KHG09440.1"/>
    </source>
</evidence>
<dbReference type="EMBL" id="KN390917">
    <property type="protein sequence ID" value="KHG09440.1"/>
    <property type="molecule type" value="Genomic_DNA"/>
</dbReference>
<evidence type="ECO:0000313" key="2">
    <source>
        <dbReference type="Proteomes" id="UP000032142"/>
    </source>
</evidence>
<name>A0A0B0N9H4_GOSAR</name>
<sequence length="40" mass="4644">MSRTCISDIMRATVRHVWDMHRPRDVSQCKTCLGHTSATR</sequence>
<organism evidence="1 2">
    <name type="scientific">Gossypium arboreum</name>
    <name type="common">Tree cotton</name>
    <name type="synonym">Gossypium nanking</name>
    <dbReference type="NCBI Taxonomy" id="29729"/>
    <lineage>
        <taxon>Eukaryota</taxon>
        <taxon>Viridiplantae</taxon>
        <taxon>Streptophyta</taxon>
        <taxon>Embryophyta</taxon>
        <taxon>Tracheophyta</taxon>
        <taxon>Spermatophyta</taxon>
        <taxon>Magnoliopsida</taxon>
        <taxon>eudicotyledons</taxon>
        <taxon>Gunneridae</taxon>
        <taxon>Pentapetalae</taxon>
        <taxon>rosids</taxon>
        <taxon>malvids</taxon>
        <taxon>Malvales</taxon>
        <taxon>Malvaceae</taxon>
        <taxon>Malvoideae</taxon>
        <taxon>Gossypium</taxon>
    </lineage>
</organism>
<protein>
    <submittedName>
        <fullName evidence="1">Uncharacterized protein</fullName>
    </submittedName>
</protein>
<dbReference type="Proteomes" id="UP000032142">
    <property type="component" value="Unassembled WGS sequence"/>
</dbReference>
<proteinExistence type="predicted"/>